<name>A0A7R9PIQ0_TIMGE</name>
<sequence length="54" mass="6337">MRVTLMKVCPVRRLRVHPRNQTLDSLMKTARLRGSVTIWLKSWPFLIGQTGKMK</sequence>
<dbReference type="AlphaFoldDB" id="A0A7R9PIQ0"/>
<evidence type="ECO:0000313" key="1">
    <source>
        <dbReference type="EMBL" id="CAD7588486.1"/>
    </source>
</evidence>
<organism evidence="1">
    <name type="scientific">Timema genevievae</name>
    <name type="common">Walking stick</name>
    <dbReference type="NCBI Taxonomy" id="629358"/>
    <lineage>
        <taxon>Eukaryota</taxon>
        <taxon>Metazoa</taxon>
        <taxon>Ecdysozoa</taxon>
        <taxon>Arthropoda</taxon>
        <taxon>Hexapoda</taxon>
        <taxon>Insecta</taxon>
        <taxon>Pterygota</taxon>
        <taxon>Neoptera</taxon>
        <taxon>Polyneoptera</taxon>
        <taxon>Phasmatodea</taxon>
        <taxon>Timematodea</taxon>
        <taxon>Timematoidea</taxon>
        <taxon>Timematidae</taxon>
        <taxon>Timema</taxon>
    </lineage>
</organism>
<reference evidence="1" key="1">
    <citation type="submission" date="2020-11" db="EMBL/GenBank/DDBJ databases">
        <authorList>
            <person name="Tran Van P."/>
        </authorList>
    </citation>
    <scope>NUCLEOTIDE SEQUENCE</scope>
</reference>
<accession>A0A7R9PIQ0</accession>
<proteinExistence type="predicted"/>
<gene>
    <name evidence="1" type="ORF">TGEB3V08_LOCUS2545</name>
</gene>
<protein>
    <submittedName>
        <fullName evidence="1">Uncharacterized protein</fullName>
    </submittedName>
</protein>
<dbReference type="EMBL" id="OE839754">
    <property type="protein sequence ID" value="CAD7588486.1"/>
    <property type="molecule type" value="Genomic_DNA"/>
</dbReference>